<evidence type="ECO:0000256" key="2">
    <source>
        <dbReference type="ARBA" id="ARBA00022729"/>
    </source>
</evidence>
<keyword evidence="2 3" id="KW-0732">Signal</keyword>
<dbReference type="Proteomes" id="UP000049455">
    <property type="component" value="Unassembled WGS sequence"/>
</dbReference>
<name>A0A0M7BCV2_9RHOB</name>
<dbReference type="Pfam" id="PF09375">
    <property type="entry name" value="Peptidase_M75"/>
    <property type="match status" value="1"/>
</dbReference>
<dbReference type="InterPro" id="IPR018976">
    <property type="entry name" value="Imelysin-like"/>
</dbReference>
<feature type="domain" description="Imelysin-like" evidence="4">
    <location>
        <begin position="35"/>
        <end position="391"/>
    </location>
</feature>
<sequence>MTRTLMTTTALLAAIAGTAQAQTAPEVLETYADIAQAKYEDSLIAARVLRDAIGTLAEQPSAGALQAAREAWVEARVPYQQTEVYRFGNPIVDDWEGRVNAWPLDEGLIDYVEGDYAGPSDENQLAALNVIANPTFELSGEEIDASEITPALLQDTLHEVDGIEANVATGYHAIEFLLWGQDLNGHGDGAGDRPWTDYAQGDDCTGGNCDRRGAYLTAATDLLVSDLEWMAGQWAEDGAAREAVTEDERAGLSAILTGMGSLSYGEQAGERMRLGLMLNDPEEEHDCFSDNTHNSHYYDGLGIRNAYLADYVRIDGTRVSGPSLADLVAADDPALDAEMRQRLSETMMALGAIKTAAEAGFAYDEMLERGNAAGEALIMGGVDALVAQTRSIERIVAALDLGGVEMEGSDSLDDPSAVFQ</sequence>
<evidence type="ECO:0000313" key="6">
    <source>
        <dbReference type="Proteomes" id="UP000049455"/>
    </source>
</evidence>
<dbReference type="InterPro" id="IPR038352">
    <property type="entry name" value="Imelysin_sf"/>
</dbReference>
<evidence type="ECO:0000256" key="1">
    <source>
        <dbReference type="ARBA" id="ARBA00004196"/>
    </source>
</evidence>
<dbReference type="AlphaFoldDB" id="A0A0M7BCV2"/>
<dbReference type="RefSeq" id="WP_055664130.1">
    <property type="nucleotide sequence ID" value="NZ_CYPR01000185.1"/>
</dbReference>
<keyword evidence="6" id="KW-1185">Reference proteome</keyword>
<feature type="chain" id="PRO_5005810035" evidence="3">
    <location>
        <begin position="22"/>
        <end position="420"/>
    </location>
</feature>
<organism evidence="5 6">
    <name type="scientific">Jannaschia seosinensis</name>
    <dbReference type="NCBI Taxonomy" id="313367"/>
    <lineage>
        <taxon>Bacteria</taxon>
        <taxon>Pseudomonadati</taxon>
        <taxon>Pseudomonadota</taxon>
        <taxon>Alphaproteobacteria</taxon>
        <taxon>Rhodobacterales</taxon>
        <taxon>Roseobacteraceae</taxon>
        <taxon>Jannaschia</taxon>
    </lineage>
</organism>
<accession>A0A0M7BCV2</accession>
<evidence type="ECO:0000313" key="5">
    <source>
        <dbReference type="EMBL" id="CUH40019.1"/>
    </source>
</evidence>
<evidence type="ECO:0000259" key="4">
    <source>
        <dbReference type="Pfam" id="PF09375"/>
    </source>
</evidence>
<evidence type="ECO:0000256" key="3">
    <source>
        <dbReference type="SAM" id="SignalP"/>
    </source>
</evidence>
<dbReference type="OrthoDB" id="9764688at2"/>
<reference evidence="5 6" key="1">
    <citation type="submission" date="2015-09" db="EMBL/GenBank/DDBJ databases">
        <authorList>
            <person name="Jackson K.R."/>
            <person name="Lunt B.L."/>
            <person name="Fisher J.N.B."/>
            <person name="Gardner A.V."/>
            <person name="Bailey M.E."/>
            <person name="Deus L.M."/>
            <person name="Earl A.S."/>
            <person name="Gibby P.D."/>
            <person name="Hartmann K.A."/>
            <person name="Liu J.E."/>
            <person name="Manci A.M."/>
            <person name="Nielsen D.A."/>
            <person name="Solomon M.B."/>
            <person name="Breakwell D.P."/>
            <person name="Burnett S.H."/>
            <person name="Grose J.H."/>
        </authorList>
    </citation>
    <scope>NUCLEOTIDE SEQUENCE [LARGE SCALE GENOMIC DNA]</scope>
    <source>
        <strain evidence="5 6">CECT 7799</strain>
    </source>
</reference>
<dbReference type="Gene3D" id="1.20.1420.20">
    <property type="entry name" value="M75 peptidase, HXXE motif"/>
    <property type="match status" value="1"/>
</dbReference>
<dbReference type="GO" id="GO:0030313">
    <property type="term" value="C:cell envelope"/>
    <property type="evidence" value="ECO:0007669"/>
    <property type="project" value="UniProtKB-SubCell"/>
</dbReference>
<comment type="subcellular location">
    <subcellularLocation>
        <location evidence="1">Cell envelope</location>
    </subcellularLocation>
</comment>
<feature type="signal peptide" evidence="3">
    <location>
        <begin position="1"/>
        <end position="21"/>
    </location>
</feature>
<dbReference type="EMBL" id="CYPR01000185">
    <property type="protein sequence ID" value="CUH40019.1"/>
    <property type="molecule type" value="Genomic_DNA"/>
</dbReference>
<gene>
    <name evidence="5" type="primary">irpA</name>
    <name evidence="5" type="ORF">JSE7799_02748</name>
</gene>
<dbReference type="CDD" id="cd14657">
    <property type="entry name" value="Imelysin_IrpA-like"/>
    <property type="match status" value="1"/>
</dbReference>
<dbReference type="STRING" id="313367.JSE7799_02748"/>
<proteinExistence type="predicted"/>
<protein>
    <submittedName>
        <fullName evidence="5">Iron-regulated protein A</fullName>
    </submittedName>
</protein>